<evidence type="ECO:0000259" key="7">
    <source>
        <dbReference type="PROSITE" id="PS50075"/>
    </source>
</evidence>
<dbReference type="InterPro" id="IPR001031">
    <property type="entry name" value="Thioesterase"/>
</dbReference>
<proteinExistence type="inferred from homology"/>
<dbReference type="CDD" id="cd05930">
    <property type="entry name" value="A_NRPS"/>
    <property type="match status" value="3"/>
</dbReference>
<sequence length="3987" mass="441712">MGSLDPEREALEPTFAMDTITDSIQQAKIPLTHIQTAHAASKLQEEMILATMMDVDHQVYLETYHFTTTQKIQATQLSHALQRLIEKHAILRSLFCWDDNGNSTKSTMVRLVVLDTKYLLKMGTFIGYNAQNANVVFYMIGSPFSAGVEWSGELPWKISLSQSSDQQGSRLTLSFHHAILDGTSARQLLLAIQNELDSPASVVPQFDIFAANKALAKRCNDDTRAQIKERFAAVQIKPNLQSMEPGRRSTENFRHAEQTSRIETRFPPYAARAAVPAWIARLALSMALCSCQGVSETVFLEIMSGRKALSQQHQEVLGPLLAPQIRHARFPRDTPLSDAAQSLKSTHDVEHGFSVGQLKSLLPELAHHIDVSLVCQTDMSYPSNGVGGFLWDYRETKTDIPLVVELLPPREGFFHVSIRYHQSRYTDDYITRLLRTFGGYLQWLQGNHTHLSHYTFHHRSSDGDPLLNIVKRHEIDAIPQEQLHCSTEPHIKTEVGVHEIFELQAKRTPQKIALQYENSQYMTYADLNLRCDEMAGALAYQIGRLVPRPADYEEVVAIWFEKSIDMIIAIMSILKAGLAYVVIDVNHPAERIAHILELCKASIILCGNMTGAEKLSEIARRRGASIFTLGDLLNEQNPQLGQRSLNKRREGFSASSLACVHFTSGTTGVPKGIMIEHRNIAAVVRTKVPGFMGDWTACQLQLTGPTFDIIILDVFGTLGCGGRLILGSTTSLLSSLPQWLEKTSVTHLCTTPAVASAFNEQIPVFLRVITLGGEVFHPSLLRDTPKECRIFNGYGPSETTVVATLYKTDPSDQSVQKIPVGLPYGRSRIYVVVPQTFQQVAVGEIGEIIIGGPQVTRGYLGNPELTASKFQPSPFPDSKLVYRTGDFGRFLPDGTLDYIGRIDNQVKLRGQRIEVEEAEAVITMHSRVKACAVVKADTSDGGCLAAFVELHTRSTTNDQNGASGELSWSQTTKELMSKASQTLPEYMVPAFIFQVKDRLPHTMNGKVDRRGLSNRATKLIEDEAQLATASYSEPQSKAERVVCNVFGDVLSCRVGVDDNLLNMGGHSITAIRAATRINHELNLEITFRDILQFPTPRSLCARIYQPGESTEQSEARKPRLVRVSEPVELSSAQSRLWFLDQLHQSLSWYLMILAFRVRGPLRLDALEAAFLALEQRHETLRTTFEQKDGVTVQVVHPFQHRPLRVTDINGSDKEQTLHKALLKEQTTPFNLTREPGWRPSVFRIDSQNHVISIVIHHIIGDGWSMGIVLRELAVLYAAAISGSDPMTRLTPLPLQYPAYSVWQRQEEQLAKHRHQLKYWSEQLQGSQPAEFFCDKARPSSPSGNAEVRTLSITGEIYDQLRSFCQSYQVTPFVPLLAAFRAAHYRLCGTEDATVGTPITNRSRAEHEGIIGLFVNVQCIRIRISETDSFDTLTKHVRDTVTAAFDNEEVPFEDIVSELQPTRATDRNPLVQTVFAVHPEGFDQISLEGLYTERINVTYATRFDLEVHFYQHADGLAGEIMYATDLFHSETIQAISSVFMSILQYGVQSPNTKIDVIPLMQAPSTFQDVDIVGTPSTDYPKDISVVELFGQQVAASPSAVAVKDSSCQLTYAELDHQSDRICHWLMGQGLPAETIVAVFSQRSCQTIVTFMGILKASMAYLPLDERVPDARIEVILASLQDPRLILVGSGVRTPVVGLKDVMIMPILGIMDTKEIPPVVPVAGPSASSLAYVIFTSGSTGQPKGVMIEHKGIVSRMKRGNTVSESDCTKAWAHLSSIAFDASVLEIYTPLLNGGSVICIDTMTVLDYAALEQTFSKTGVRCALLTPAMLKQLLSESPDIVAQLDTLVVGGDRADPQDMFRAQRLVGSSVINAYGPTENTIVSTAYCMSKDSECSNGVPIGRAINNSGAYVMDQELRPVPLGVMGELVVVGDGLARGYTDPERNGGLFVTITISGHSMKAYRTGDRVRYRPVDGELEYFGRLNDQVKIRGHRVELGEIEQALLDQGSLAEAVVVLQRSDADDDTRLVAFVREKRDVEDKEHNNEQQQEEGWKEIFSTAVYDVGIQSHQVGRDFSGWTSMYDGTNIDKGEMNEWLDDTISTLLDGRPPGNVLEVGTGSGMILFNIPQGLRTYVGLEPAQPIVDFVQKTIHDHRGDLNDKVRLHTGTAADVGKIAEFCTAQPDLVVVNSVAQYFPGGDYLARTIGDLLKEHKAKTLFFGDMRSYALYRQFQVSKALHILEDKAEPSVIRKIMAETVENETELLVDPGFFTALPHRFPGLIRHVEILPKKMRATNELSCYRYSAVIHTVHGDHPLSIYTVESHKWIDFVSEAMDQAALIDILSKRADDTDVVAVANIPHEKTIVERVVLESLENQPQAWQGLTSIRDEAHKRNSLSVIDLINIASMTGFRVEVSWARQFSQDGGFDAIFHRIQSEQNQGRAAFQFPTDHEGRHADTLTNNPMLPGLRKPIEQTLREGLQQRLPSYMVPSIIKVLDQLPINHSGKVDRKRLAQMTVTVSPSLDEIEREYVAPRDDLERTLCEEFGNILGSEVGIMDNFFNLGGHSLMATRAVSKIIRRLGSVLNVRDLFDYPTPAQLARRISSERDGEMIEPTVGASHALTNLAPNEVVGWREAVREAGLHDGDIERVMPCTPFQEGVLTSDIVLEGRSAYQAVVQVTINSALDLEALSAAWRITVKREEMLRTAFLPSIDASNQQGICGRSFLQTVFRDSSVEVQRVATIQGGKARSGDIQPQMDMGKIPVSLELDRERGSSRWSLRLKIHHALYDGQYLSSIIQGLVGVYKEGSTLCKSSHKDRVSFSTFVRTLQDGDPDKACAFWKDYLKGGMSATWPVTNGLKGPMAVDRSPKIKIGEWAGDARKIAKRFQITPAAMARAALALTIAEHSNSDDVILGEVSSGRYHTGFVAGPCIATHPVRINMAKQDTFQSTDNTQSRRISLHSLLKLCRDTYLDTMHYQQVGLESIRLSSESPDLLPFQVLFVYQEAGPETNDFTISQSEQGRVDFPLVFEVSCHSTTGHLSIRCVFDPVIFPPGDIDWVMQHVIDALSLIADQAIARKAVHKHIDARLVISANERAKLQQLASKQDVVANDPDQTVIDIISQQAEKAPEKIALQFEQDQFLTYRQLLDSATMLAGSIERMLENRMTDVDNQPLIPIAFDKSSDMVIVILAILKAGAAFIPLDMNYPIKRLQEICELTQPPILIWDGINGSEKINSLTNATGAVAYTIADLRKSGGPVSGGNRPTSLNSLAYILFTSGSTGVPKGVMVEHRNLTAFTMSEEGSVDCSWTSNRLSFLAYTFDASMGDLFATLCKGGRFSLVRRSKMLSQLNTWLDNMNITHLALTPTLGGLLPNDLREGSRQLPHLRNLVFGGEPFRASFLRRTPVELTVWNGYGPSETTIEATACQLQGPSAESERARAYLPIGSPTGGCRIYILRPETEEPVPIGAIGEICIGGPQVARGYLGQPDLTACRFTPDPFAPSREGRMFRTGDLGRFHSDGNLEYLDREDGQVKLRGLRIDINEVESVAQTHPAVTACVVAKAVNNDSEALIAFVELSQSPSINGNDLMTLIKDHISRSVPDYMVPAHLLLPQGPLPRTAHGKTNKLAIQKMANAAYEQCMADVSAGRQVLVPAIPGTLEATIASVWAKVLGIKEDRVDITMPFSKLGGDSIRSITLLALLRRAGLRVDMADVAPSSTIQVQAVKIRDRTKNGRIAGNLHVHDRGGRATIVLIHPFLAQSTIFEPLVPLLDRRLNVILVDDPFFGTDSCPATLAEWATSYLINLKPHLIRGQPVIFGGYSVGGLIAFEMAQLWGTRYGSHSASVVLLDPGTYEPINRTSAGNSDEEIIRNSLGMSDVEPEDLAPFREHFDRHIRVLQHSARPALYQGRCLYLGLPERFQDGTTAWWKNQCPNIVMNKVDCDNHYKMLKGRGRIQAITQYINEYSASLLFGVADSDSSPNQKKRSRPSAPFVSTKKTKRR</sequence>
<dbReference type="SUPFAM" id="SSF56801">
    <property type="entry name" value="Acetyl-CoA synthetase-like"/>
    <property type="match status" value="3"/>
</dbReference>
<dbReference type="SUPFAM" id="SSF53335">
    <property type="entry name" value="S-adenosyl-L-methionine-dependent methyltransferases"/>
    <property type="match status" value="1"/>
</dbReference>
<evidence type="ECO:0000313" key="10">
    <source>
        <dbReference type="Proteomes" id="UP000190312"/>
    </source>
</evidence>
<dbReference type="InterPro" id="IPR001242">
    <property type="entry name" value="Condensation_dom"/>
</dbReference>
<dbReference type="InterPro" id="IPR000873">
    <property type="entry name" value="AMP-dep_synth/lig_dom"/>
</dbReference>
<dbReference type="InterPro" id="IPR029058">
    <property type="entry name" value="AB_hydrolase_fold"/>
</dbReference>
<comment type="caution">
    <text evidence="9">The sequence shown here is derived from an EMBL/GenBank/DDBJ whole genome shotgun (WGS) entry which is preliminary data.</text>
</comment>
<dbReference type="FunFam" id="3.30.300.30:FF:000084">
    <property type="entry name" value="Enniatin synthase"/>
    <property type="match status" value="1"/>
</dbReference>
<dbReference type="CDD" id="cd19531">
    <property type="entry name" value="LCL_NRPS-like"/>
    <property type="match status" value="1"/>
</dbReference>
<dbReference type="Proteomes" id="UP001165205">
    <property type="component" value="Unassembled WGS sequence"/>
</dbReference>
<dbReference type="PROSITE" id="PS00012">
    <property type="entry name" value="PHOSPHOPANTETHEINE"/>
    <property type="match status" value="1"/>
</dbReference>
<dbReference type="GO" id="GO:0016874">
    <property type="term" value="F:ligase activity"/>
    <property type="evidence" value="ECO:0007669"/>
    <property type="project" value="UniProtKB-KW"/>
</dbReference>
<dbReference type="Proteomes" id="UP000190312">
    <property type="component" value="Unassembled WGS sequence"/>
</dbReference>
<evidence type="ECO:0000256" key="3">
    <source>
        <dbReference type="ARBA" id="ARBA00022598"/>
    </source>
</evidence>
<dbReference type="InterPro" id="IPR029063">
    <property type="entry name" value="SAM-dependent_MTases_sf"/>
</dbReference>
<feature type="region of interest" description="Disordered" evidence="6">
    <location>
        <begin position="3961"/>
        <end position="3987"/>
    </location>
</feature>
<dbReference type="EMBL" id="MKZY01000005">
    <property type="protein sequence ID" value="OOO08597.1"/>
    <property type="molecule type" value="Genomic_DNA"/>
</dbReference>
<dbReference type="Gene3D" id="3.30.559.10">
    <property type="entry name" value="Chloramphenicol acetyltransferase-like domain"/>
    <property type="match status" value="3"/>
</dbReference>
<protein>
    <submittedName>
        <fullName evidence="9">Amino acid adenylation domain protein</fullName>
    </submittedName>
    <submittedName>
        <fullName evidence="8">Unnamed protein product</fullName>
    </submittedName>
</protein>
<dbReference type="NCBIfam" id="NF003417">
    <property type="entry name" value="PRK04813.1"/>
    <property type="match status" value="4"/>
</dbReference>
<reference evidence="8" key="2">
    <citation type="submission" date="2023-04" db="EMBL/GenBank/DDBJ databases">
        <title>Aspergillus oryzae NBRC 4228.</title>
        <authorList>
            <person name="Ichikawa N."/>
            <person name="Sato H."/>
            <person name="Tonouchi N."/>
        </authorList>
    </citation>
    <scope>NUCLEOTIDE SEQUENCE</scope>
    <source>
        <strain evidence="8">NBRC 4228</strain>
    </source>
</reference>
<keyword evidence="4" id="KW-0677">Repeat</keyword>
<dbReference type="Pfam" id="PF00668">
    <property type="entry name" value="Condensation"/>
    <property type="match status" value="3"/>
</dbReference>
<feature type="domain" description="Carrier" evidence="7">
    <location>
        <begin position="1029"/>
        <end position="1107"/>
    </location>
</feature>
<dbReference type="VEuPathDB" id="FungiDB:AO090020000380"/>
<dbReference type="InterPro" id="IPR023213">
    <property type="entry name" value="CAT-like_dom_sf"/>
</dbReference>
<dbReference type="InterPro" id="IPR010071">
    <property type="entry name" value="AA_adenyl_dom"/>
</dbReference>
<dbReference type="GO" id="GO:0031177">
    <property type="term" value="F:phosphopantetheine binding"/>
    <property type="evidence" value="ECO:0007669"/>
    <property type="project" value="InterPro"/>
</dbReference>
<dbReference type="OrthoDB" id="416786at2759"/>
<evidence type="ECO:0000313" key="9">
    <source>
        <dbReference type="EMBL" id="OOO08597.1"/>
    </source>
</evidence>
<comment type="similarity">
    <text evidence="5">Belongs to the NRP synthetase family.</text>
</comment>
<feature type="domain" description="Carrier" evidence="7">
    <location>
        <begin position="2525"/>
        <end position="2599"/>
    </location>
</feature>
<dbReference type="Pfam" id="PF00501">
    <property type="entry name" value="AMP-binding"/>
    <property type="match status" value="3"/>
</dbReference>
<dbReference type="Pfam" id="PF13193">
    <property type="entry name" value="AMP-binding_C"/>
    <property type="match status" value="2"/>
</dbReference>
<feature type="domain" description="Carrier" evidence="7">
    <location>
        <begin position="3642"/>
        <end position="3718"/>
    </location>
</feature>
<dbReference type="InterPro" id="IPR009081">
    <property type="entry name" value="PP-bd_ACP"/>
</dbReference>
<evidence type="ECO:0000256" key="6">
    <source>
        <dbReference type="SAM" id="MobiDB-lite"/>
    </source>
</evidence>
<dbReference type="GO" id="GO:0043041">
    <property type="term" value="P:amino acid activation for nonribosomal peptide biosynthetic process"/>
    <property type="evidence" value="ECO:0007669"/>
    <property type="project" value="TreeGrafter"/>
</dbReference>
<dbReference type="InterPro" id="IPR042099">
    <property type="entry name" value="ANL_N_sf"/>
</dbReference>
<evidence type="ECO:0000313" key="8">
    <source>
        <dbReference type="EMBL" id="GMG38505.1"/>
    </source>
</evidence>
<evidence type="ECO:0000256" key="5">
    <source>
        <dbReference type="ARBA" id="ARBA00029454"/>
    </source>
</evidence>
<dbReference type="SUPFAM" id="SSF47336">
    <property type="entry name" value="ACP-like"/>
    <property type="match status" value="3"/>
</dbReference>
<organism evidence="9 10">
    <name type="scientific">Aspergillus oryzae</name>
    <name type="common">Yellow koji mold</name>
    <dbReference type="NCBI Taxonomy" id="5062"/>
    <lineage>
        <taxon>Eukaryota</taxon>
        <taxon>Fungi</taxon>
        <taxon>Dikarya</taxon>
        <taxon>Ascomycota</taxon>
        <taxon>Pezizomycotina</taxon>
        <taxon>Eurotiomycetes</taxon>
        <taxon>Eurotiomycetidae</taxon>
        <taxon>Eurotiales</taxon>
        <taxon>Aspergillaceae</taxon>
        <taxon>Aspergillus</taxon>
        <taxon>Aspergillus subgen. Circumdati</taxon>
    </lineage>
</organism>
<dbReference type="SMART" id="SM00823">
    <property type="entry name" value="PKS_PP"/>
    <property type="match status" value="3"/>
</dbReference>
<dbReference type="EMBL" id="BSYA01000313">
    <property type="protein sequence ID" value="GMG38505.1"/>
    <property type="molecule type" value="Genomic_DNA"/>
</dbReference>
<keyword evidence="2" id="KW-0597">Phosphoprotein</keyword>
<dbReference type="Gene3D" id="3.40.50.12780">
    <property type="entry name" value="N-terminal domain of ligase-like"/>
    <property type="match status" value="2"/>
</dbReference>
<accession>A0A1S9DHP7</accession>
<evidence type="ECO:0000256" key="2">
    <source>
        <dbReference type="ARBA" id="ARBA00022553"/>
    </source>
</evidence>
<dbReference type="PROSITE" id="PS00455">
    <property type="entry name" value="AMP_BINDING"/>
    <property type="match status" value="3"/>
</dbReference>
<dbReference type="Gene3D" id="3.40.50.1820">
    <property type="entry name" value="alpha/beta hydrolase"/>
    <property type="match status" value="1"/>
</dbReference>
<dbReference type="FunFam" id="3.30.300.30:FF:000015">
    <property type="entry name" value="Nonribosomal peptide synthase SidD"/>
    <property type="match status" value="1"/>
</dbReference>
<dbReference type="GO" id="GO:0005737">
    <property type="term" value="C:cytoplasm"/>
    <property type="evidence" value="ECO:0007669"/>
    <property type="project" value="TreeGrafter"/>
</dbReference>
<evidence type="ECO:0000256" key="4">
    <source>
        <dbReference type="ARBA" id="ARBA00022737"/>
    </source>
</evidence>
<dbReference type="InterPro" id="IPR025110">
    <property type="entry name" value="AMP-bd_C"/>
</dbReference>
<evidence type="ECO:0000256" key="1">
    <source>
        <dbReference type="ARBA" id="ARBA00022450"/>
    </source>
</evidence>
<dbReference type="PANTHER" id="PTHR45527:SF1">
    <property type="entry name" value="FATTY ACID SYNTHASE"/>
    <property type="match status" value="1"/>
</dbReference>
<reference evidence="9 10" key="1">
    <citation type="submission" date="2016-10" db="EMBL/GenBank/DDBJ databases">
        <title>Genome sequencing of Aspergillus oryzae BCC7051.</title>
        <authorList>
            <person name="Thammarongtham C."/>
            <person name="Vorapreeda T."/>
            <person name="Nookaew I."/>
            <person name="Srisuk T."/>
            <person name="Land M."/>
            <person name="Jeennor S."/>
            <person name="Laoteng K."/>
        </authorList>
    </citation>
    <scope>NUCLEOTIDE SEQUENCE [LARGE SCALE GENOMIC DNA]</scope>
    <source>
        <strain evidence="9 10">BCC7051</strain>
    </source>
</reference>
<dbReference type="InterPro" id="IPR006162">
    <property type="entry name" value="Ppantetheine_attach_site"/>
</dbReference>
<dbReference type="Pfam" id="PF00550">
    <property type="entry name" value="PP-binding"/>
    <property type="match status" value="3"/>
</dbReference>
<dbReference type="Pfam" id="PF00975">
    <property type="entry name" value="Thioesterase"/>
    <property type="match status" value="1"/>
</dbReference>
<dbReference type="InterPro" id="IPR036736">
    <property type="entry name" value="ACP-like_sf"/>
</dbReference>
<dbReference type="eggNOG" id="KOG1178">
    <property type="taxonomic scope" value="Eukaryota"/>
</dbReference>
<dbReference type="PANTHER" id="PTHR45527">
    <property type="entry name" value="NONRIBOSOMAL PEPTIDE SYNTHETASE"/>
    <property type="match status" value="1"/>
</dbReference>
<dbReference type="GO" id="GO:0044550">
    <property type="term" value="P:secondary metabolite biosynthetic process"/>
    <property type="evidence" value="ECO:0007669"/>
    <property type="project" value="UniProtKB-ARBA"/>
</dbReference>
<dbReference type="PROSITE" id="PS50075">
    <property type="entry name" value="CARRIER"/>
    <property type="match status" value="3"/>
</dbReference>
<dbReference type="InterPro" id="IPR020845">
    <property type="entry name" value="AMP-binding_CS"/>
</dbReference>
<dbReference type="InterPro" id="IPR045851">
    <property type="entry name" value="AMP-bd_C_sf"/>
</dbReference>
<dbReference type="Gene3D" id="3.30.300.30">
    <property type="match status" value="4"/>
</dbReference>
<keyword evidence="1" id="KW-0596">Phosphopantetheine</keyword>
<dbReference type="NCBIfam" id="TIGR01733">
    <property type="entry name" value="AA-adenyl-dom"/>
    <property type="match status" value="3"/>
</dbReference>
<dbReference type="Gene3D" id="3.40.50.150">
    <property type="entry name" value="Vaccinia Virus protein VP39"/>
    <property type="match status" value="1"/>
</dbReference>
<dbReference type="GO" id="GO:0044281">
    <property type="term" value="P:small molecule metabolic process"/>
    <property type="evidence" value="ECO:0007669"/>
    <property type="project" value="UniProtKB-ARBA"/>
</dbReference>
<dbReference type="Gene3D" id="3.30.559.30">
    <property type="entry name" value="Nonribosomal peptide synthetase, condensation domain"/>
    <property type="match status" value="3"/>
</dbReference>
<keyword evidence="3" id="KW-0436">Ligase</keyword>
<dbReference type="InterPro" id="IPR020806">
    <property type="entry name" value="PKS_PP-bd"/>
</dbReference>
<name>A0A1S9DHP7_ASPOZ</name>
<dbReference type="SUPFAM" id="SSF53474">
    <property type="entry name" value="alpha/beta-Hydrolases"/>
    <property type="match status" value="1"/>
</dbReference>
<dbReference type="Gene3D" id="1.10.1200.10">
    <property type="entry name" value="ACP-like"/>
    <property type="match status" value="3"/>
</dbReference>
<gene>
    <name evidence="8" type="ORF">Aory04_001319500</name>
    <name evidence="9" type="ORF">OAory_01098930</name>
</gene>
<dbReference type="Gene3D" id="3.40.50.980">
    <property type="match status" value="2"/>
</dbReference>
<dbReference type="SUPFAM" id="SSF52777">
    <property type="entry name" value="CoA-dependent acyltransferases"/>
    <property type="match status" value="6"/>
</dbReference>
<dbReference type="Gene3D" id="2.30.38.10">
    <property type="entry name" value="Luciferase, Domain 3"/>
    <property type="match status" value="1"/>
</dbReference>